<feature type="chain" id="PRO_5022963748" description="Secreted protein" evidence="1">
    <location>
        <begin position="33"/>
        <end position="77"/>
    </location>
</feature>
<sequence length="77" mass="8070">MRPPVGRGPNGRPVGCLRLLATIAVVWRAGLGGRCRRSLISLRGFAKCSQGLAAGPSPLRGAHLNATRCGCSGLLFW</sequence>
<dbReference type="EMBL" id="VSRR010060394">
    <property type="protein sequence ID" value="MPC82660.1"/>
    <property type="molecule type" value="Genomic_DNA"/>
</dbReference>
<organism evidence="2 3">
    <name type="scientific">Portunus trituberculatus</name>
    <name type="common">Swimming crab</name>
    <name type="synonym">Neptunus trituberculatus</name>
    <dbReference type="NCBI Taxonomy" id="210409"/>
    <lineage>
        <taxon>Eukaryota</taxon>
        <taxon>Metazoa</taxon>
        <taxon>Ecdysozoa</taxon>
        <taxon>Arthropoda</taxon>
        <taxon>Crustacea</taxon>
        <taxon>Multicrustacea</taxon>
        <taxon>Malacostraca</taxon>
        <taxon>Eumalacostraca</taxon>
        <taxon>Eucarida</taxon>
        <taxon>Decapoda</taxon>
        <taxon>Pleocyemata</taxon>
        <taxon>Brachyura</taxon>
        <taxon>Eubrachyura</taxon>
        <taxon>Portunoidea</taxon>
        <taxon>Portunidae</taxon>
        <taxon>Portuninae</taxon>
        <taxon>Portunus</taxon>
    </lineage>
</organism>
<keyword evidence="3" id="KW-1185">Reference proteome</keyword>
<proteinExistence type="predicted"/>
<feature type="signal peptide" evidence="1">
    <location>
        <begin position="1"/>
        <end position="32"/>
    </location>
</feature>
<evidence type="ECO:0000256" key="1">
    <source>
        <dbReference type="SAM" id="SignalP"/>
    </source>
</evidence>
<accession>A0A5B7IE60</accession>
<evidence type="ECO:0000313" key="3">
    <source>
        <dbReference type="Proteomes" id="UP000324222"/>
    </source>
</evidence>
<evidence type="ECO:0008006" key="4">
    <source>
        <dbReference type="Google" id="ProtNLM"/>
    </source>
</evidence>
<comment type="caution">
    <text evidence="2">The sequence shown here is derived from an EMBL/GenBank/DDBJ whole genome shotgun (WGS) entry which is preliminary data.</text>
</comment>
<name>A0A5B7IE60_PORTR</name>
<gene>
    <name evidence="2" type="ORF">E2C01_077338</name>
</gene>
<dbReference type="Proteomes" id="UP000324222">
    <property type="component" value="Unassembled WGS sequence"/>
</dbReference>
<keyword evidence="1" id="KW-0732">Signal</keyword>
<dbReference type="AlphaFoldDB" id="A0A5B7IE60"/>
<protein>
    <recommendedName>
        <fullName evidence="4">Secreted protein</fullName>
    </recommendedName>
</protein>
<evidence type="ECO:0000313" key="2">
    <source>
        <dbReference type="EMBL" id="MPC82660.1"/>
    </source>
</evidence>
<reference evidence="2 3" key="1">
    <citation type="submission" date="2019-05" db="EMBL/GenBank/DDBJ databases">
        <title>Another draft genome of Portunus trituberculatus and its Hox gene families provides insights of decapod evolution.</title>
        <authorList>
            <person name="Jeong J.-H."/>
            <person name="Song I."/>
            <person name="Kim S."/>
            <person name="Choi T."/>
            <person name="Kim D."/>
            <person name="Ryu S."/>
            <person name="Kim W."/>
        </authorList>
    </citation>
    <scope>NUCLEOTIDE SEQUENCE [LARGE SCALE GENOMIC DNA]</scope>
    <source>
        <tissue evidence="2">Muscle</tissue>
    </source>
</reference>